<evidence type="ECO:0000256" key="5">
    <source>
        <dbReference type="HAMAP-Rule" id="MF_00362"/>
    </source>
</evidence>
<dbReference type="NCBIfam" id="NF000955">
    <property type="entry name" value="PRK00099.1-1"/>
    <property type="match status" value="1"/>
</dbReference>
<keyword evidence="3 5" id="KW-0687">Ribonucleoprotein</keyword>
<name>A0A806KM84_9BACT</name>
<sequence length="185" mass="19555">MAIIAKKLQDAKVKAVDALKKDFGPLADGAGTAPDFIFANYRGLTVEQISALRKQLRAKGAKFKVVKNNFARIAFNQISAPDVSAYLVGPTAIAISPKDSNEVAKILLDFAKENPALNVKGGLVGPTVYDAAQVEIFSRLPGKLELISMLMSVINGPARNLAAALNDVPARLVRTIKAVADAKAG</sequence>
<evidence type="ECO:0000256" key="1">
    <source>
        <dbReference type="ARBA" id="ARBA00008889"/>
    </source>
</evidence>
<dbReference type="EMBL" id="JQ844220">
    <property type="protein sequence ID" value="AGS53051.1"/>
    <property type="molecule type" value="Genomic_DNA"/>
</dbReference>
<dbReference type="HAMAP" id="MF_00362">
    <property type="entry name" value="Ribosomal_uL10"/>
    <property type="match status" value="1"/>
</dbReference>
<evidence type="ECO:0000256" key="2">
    <source>
        <dbReference type="ARBA" id="ARBA00022980"/>
    </source>
</evidence>
<dbReference type="AlphaFoldDB" id="A0A806KM84"/>
<dbReference type="InterPro" id="IPR001790">
    <property type="entry name" value="Ribosomal_uL10"/>
</dbReference>
<comment type="similarity">
    <text evidence="1 5">Belongs to the universal ribosomal protein uL10 family.</text>
</comment>
<dbReference type="Gene3D" id="6.10.250.290">
    <property type="match status" value="1"/>
</dbReference>
<accession>A0A806KM84</accession>
<evidence type="ECO:0000256" key="3">
    <source>
        <dbReference type="ARBA" id="ARBA00023274"/>
    </source>
</evidence>
<protein>
    <recommendedName>
        <fullName evidence="4 5">Large ribosomal subunit protein uL10</fullName>
    </recommendedName>
</protein>
<dbReference type="PANTHER" id="PTHR11560">
    <property type="entry name" value="39S RIBOSOMAL PROTEIN L10, MITOCHONDRIAL"/>
    <property type="match status" value="1"/>
</dbReference>
<dbReference type="CDD" id="cd05797">
    <property type="entry name" value="Ribosomal_L10"/>
    <property type="match status" value="1"/>
</dbReference>
<comment type="function">
    <text evidence="5">Forms part of the ribosomal stalk, playing a central role in the interaction of the ribosome with GTP-bound translation factors.</text>
</comment>
<dbReference type="InterPro" id="IPR043141">
    <property type="entry name" value="Ribosomal_uL10-like_sf"/>
</dbReference>
<keyword evidence="2 5" id="KW-0689">Ribosomal protein</keyword>
<proteinExistence type="inferred from homology"/>
<dbReference type="InterPro" id="IPR047865">
    <property type="entry name" value="Ribosomal_uL10_bac_type"/>
</dbReference>
<evidence type="ECO:0000256" key="4">
    <source>
        <dbReference type="ARBA" id="ARBA00035202"/>
    </source>
</evidence>
<dbReference type="SUPFAM" id="SSF160369">
    <property type="entry name" value="Ribosomal protein L10-like"/>
    <property type="match status" value="1"/>
</dbReference>
<dbReference type="GO" id="GO:0006412">
    <property type="term" value="P:translation"/>
    <property type="evidence" value="ECO:0007669"/>
    <property type="project" value="UniProtKB-UniRule"/>
</dbReference>
<evidence type="ECO:0000313" key="6">
    <source>
        <dbReference type="EMBL" id="AGS53051.1"/>
    </source>
</evidence>
<keyword evidence="5" id="KW-0694">RNA-binding</keyword>
<dbReference type="InterPro" id="IPR022973">
    <property type="entry name" value="Ribosomal_uL10_bac"/>
</dbReference>
<comment type="subunit">
    <text evidence="5">Part of the ribosomal stalk of the 50S ribosomal subunit. The N-terminus interacts with L11 and the large rRNA to form the base of the stalk. The C-terminus forms an elongated spine to which L12 dimers bind in a sequential fashion forming a multimeric L10(L12)X complex.</text>
</comment>
<dbReference type="GO" id="GO:1990904">
    <property type="term" value="C:ribonucleoprotein complex"/>
    <property type="evidence" value="ECO:0007669"/>
    <property type="project" value="UniProtKB-KW"/>
</dbReference>
<dbReference type="Gene3D" id="3.30.70.1730">
    <property type="match status" value="1"/>
</dbReference>
<reference evidence="6" key="1">
    <citation type="submission" date="2012-03" db="EMBL/GenBank/DDBJ databases">
        <title>Functional metagenomics reveals considerable lignocellulase gene clusters in the gut microbiome of a wood-feeding higher termite.</title>
        <authorList>
            <person name="Liu N."/>
        </authorList>
    </citation>
    <scope>NUCLEOTIDE SEQUENCE</scope>
</reference>
<keyword evidence="5" id="KW-0699">rRNA-binding</keyword>
<dbReference type="GO" id="GO:0005840">
    <property type="term" value="C:ribosome"/>
    <property type="evidence" value="ECO:0007669"/>
    <property type="project" value="UniProtKB-KW"/>
</dbReference>
<dbReference type="Pfam" id="PF00466">
    <property type="entry name" value="Ribosomal_L10"/>
    <property type="match status" value="1"/>
</dbReference>
<dbReference type="GO" id="GO:0070180">
    <property type="term" value="F:large ribosomal subunit rRNA binding"/>
    <property type="evidence" value="ECO:0007669"/>
    <property type="project" value="UniProtKB-UniRule"/>
</dbReference>
<gene>
    <name evidence="5" type="primary">rplJ</name>
</gene>
<organism evidence="6">
    <name type="scientific">uncultured bacterium contig00033</name>
    <dbReference type="NCBI Taxonomy" id="1181522"/>
    <lineage>
        <taxon>Bacteria</taxon>
        <taxon>environmental samples</taxon>
    </lineage>
</organism>